<feature type="region of interest" description="Disordered" evidence="2">
    <location>
        <begin position="1520"/>
        <end position="1540"/>
    </location>
</feature>
<feature type="domain" description="Nephrocystin 3-like N-terminal" evidence="3">
    <location>
        <begin position="321"/>
        <end position="496"/>
    </location>
</feature>
<feature type="region of interest" description="Disordered" evidence="2">
    <location>
        <begin position="1595"/>
        <end position="1626"/>
    </location>
</feature>
<dbReference type="Pfam" id="PF24883">
    <property type="entry name" value="NPHP3_N"/>
    <property type="match status" value="1"/>
</dbReference>
<name>A0ABR1QPA2_9PEZI</name>
<keyword evidence="1" id="KW-0677">Repeat</keyword>
<evidence type="ECO:0000313" key="5">
    <source>
        <dbReference type="Proteomes" id="UP001391051"/>
    </source>
</evidence>
<evidence type="ECO:0000256" key="2">
    <source>
        <dbReference type="SAM" id="MobiDB-lite"/>
    </source>
</evidence>
<dbReference type="EMBL" id="JAQQWE010000002">
    <property type="protein sequence ID" value="KAK7961589.1"/>
    <property type="molecule type" value="Genomic_DNA"/>
</dbReference>
<feature type="compositionally biased region" description="Basic and acidic residues" evidence="2">
    <location>
        <begin position="1595"/>
        <end position="1605"/>
    </location>
</feature>
<organism evidence="4 5">
    <name type="scientific">Apiospora aurea</name>
    <dbReference type="NCBI Taxonomy" id="335848"/>
    <lineage>
        <taxon>Eukaryota</taxon>
        <taxon>Fungi</taxon>
        <taxon>Dikarya</taxon>
        <taxon>Ascomycota</taxon>
        <taxon>Pezizomycotina</taxon>
        <taxon>Sordariomycetes</taxon>
        <taxon>Xylariomycetidae</taxon>
        <taxon>Amphisphaeriales</taxon>
        <taxon>Apiosporaceae</taxon>
        <taxon>Apiospora</taxon>
    </lineage>
</organism>
<dbReference type="Gene3D" id="3.40.50.300">
    <property type="entry name" value="P-loop containing nucleotide triphosphate hydrolases"/>
    <property type="match status" value="1"/>
</dbReference>
<accession>A0ABR1QPA2</accession>
<feature type="region of interest" description="Disordered" evidence="2">
    <location>
        <begin position="19"/>
        <end position="69"/>
    </location>
</feature>
<proteinExistence type="predicted"/>
<dbReference type="PANTHER" id="PTHR10039">
    <property type="entry name" value="AMELOGENIN"/>
    <property type="match status" value="1"/>
</dbReference>
<dbReference type="InterPro" id="IPR011990">
    <property type="entry name" value="TPR-like_helical_dom_sf"/>
</dbReference>
<feature type="compositionally biased region" description="Polar residues" evidence="2">
    <location>
        <begin position="1530"/>
        <end position="1540"/>
    </location>
</feature>
<keyword evidence="5" id="KW-1185">Reference proteome</keyword>
<dbReference type="Proteomes" id="UP001391051">
    <property type="component" value="Unassembled WGS sequence"/>
</dbReference>
<evidence type="ECO:0000259" key="3">
    <source>
        <dbReference type="Pfam" id="PF24883"/>
    </source>
</evidence>
<protein>
    <recommendedName>
        <fullName evidence="3">Nephrocystin 3-like N-terminal domain-containing protein</fullName>
    </recommendedName>
</protein>
<dbReference type="InterPro" id="IPR056884">
    <property type="entry name" value="NPHP3-like_N"/>
</dbReference>
<dbReference type="RefSeq" id="XP_066703700.1">
    <property type="nucleotide sequence ID" value="XM_066838636.1"/>
</dbReference>
<feature type="compositionally biased region" description="Low complexity" evidence="2">
    <location>
        <begin position="31"/>
        <end position="47"/>
    </location>
</feature>
<dbReference type="InterPro" id="IPR027417">
    <property type="entry name" value="P-loop_NTPase"/>
</dbReference>
<dbReference type="GeneID" id="92071698"/>
<evidence type="ECO:0000313" key="4">
    <source>
        <dbReference type="EMBL" id="KAK7961589.1"/>
    </source>
</evidence>
<reference evidence="4 5" key="1">
    <citation type="submission" date="2023-01" db="EMBL/GenBank/DDBJ databases">
        <title>Analysis of 21 Apiospora genomes using comparative genomics revels a genus with tremendous synthesis potential of carbohydrate active enzymes and secondary metabolites.</title>
        <authorList>
            <person name="Sorensen T."/>
        </authorList>
    </citation>
    <scope>NUCLEOTIDE SEQUENCE [LARGE SCALE GENOMIC DNA]</scope>
    <source>
        <strain evidence="4 5">CBS 24483</strain>
    </source>
</reference>
<sequence>MEESKSKISATSMLGLRKLPLGLGKRRSRSRTSSISSKQSTEELSSGPAMAAVITNGNSGSPLKQPVKDAPQPLWSRVYEEATKVRKRIVREVHDVDDGHFDYVTLESYLAFISDGRLFHMPKKGSRWDRVLQEAEFFGLLIDEFSSTVGDLVSESAFVRDTALGGCQMLLELGCDQAEALEPTFNVLYEFGHLLGHLIHLRDLFTGNETITQSMSNLYASLVQLIGDIAVTYRQRISRLSSRNNAVSIDFDKEFSHQIRDVWTLRSRLFEHMWIRALRNEQDVTSKLTALRGKLAPSTSSEERSQLLYGRIAEKAERAEGTCEWAEDELVDFLESGEDLLAITGSPGCGKSVLSAWLRERLQRPIHVGRNRMKFETFGFAFASDNPEESTTLAFLKSMASQLLAINVGDARLLQRLMRSLDEWDLKRDAGKLETDLWAAIETGLVAINDRDVPAVIVLDALDEVADGDAKASILSEKLRVIASKLSQVRAVTLSRSTTQPAKPGVRHFSTTPNHLREDIRAYLQACLSTTTGLFSKQSRDKQQAFMSLVESRANGSFLYVYLISKLFTAGADFDTVNKSLSSNALNPLKELLAKVNFKDSGISRLFTFVIAAQRPLTVGEMEDILSVDLAERKKATSSVELAKLVSQTAGLIAIRDGVLRFKHASIRSHVLEQQCGQALPSLKDCHRQLTMTLLLFARIHLSRPHDPCLDGADSTLVHQVFRTHHIMEYVVYRWVSHFRRSSLVGKADELSLPSGFKEIFPESTLLSLLEWSTWQEDSTDAIQRHEWALRIRSPCLGEKHPSVLQGLIALGSLYRDRSDAHKASECFYKACTVGQVILFKFSPIVVSCTTLFLTCSEHISFTSRTTLCTYREEMVRFMIEVCKGQHGAHSDAVIRWYKVLAQLYVDIREEYMAAIIYKELQEIIVIRCGRDSKEAWAVRKSLAGLNIVLKKDDGSRSIGQVEETFFGSVEDLESTDEMRITILLRLATTYEAECKLLLAERLYLSLWQSISHACRHKATLELRLCHIDIAIKYVRFLERHQRVDEARNILLCLWAEYEHQHFESQTIIVHLKELALVFKAFGLLTISISILKRVWCWFQENKKAEDEEAVSTTVIITEVVEEITASSRPSRPSFSHLMAELLMESLLYEQYTAVVCNFSDSTNIEVVLEHAARLRYAWLARGRTSLVNLLDKKVFTLFMARYGQHLGDTKEAAAFTLYVALLAEIGTATKSDRATVDFALLTCRAVTAAVRTQLVEENDYASAHAVAGCGFRFAEAQRFYHRRRECLVYGYRLAELLAGHGMPNWKSADAGLKKKLQGASKTTLQLVMAAMKESGVEPVNLRFDDLSNLIHLLYEQENYEELEVSTEPPFEPPTTNLLTSSDLQRILLSLWRSREVQRTWSSDVVLRIGSLLVEAHARVPGHLDRALELCETMYYNVRQSRGGSSPKALDLGRRLASLLQYTGRAREAGRVHERILHDLDEMNNGYEDAGCGQRALEVRKERMRAAAETHLEGMRMCGWGGSGSGSSSPATPTSRQRSTADLYQRLADRYGKLGVPPVDKWEGKSVLENGSKGHVEFGSVSWVLDVTDDERKDAGESAGLKRDSIGPAKQRWGCWGRGPEAQLVR</sequence>
<gene>
    <name evidence="4" type="ORF">PG986_002414</name>
</gene>
<dbReference type="Gene3D" id="1.25.40.10">
    <property type="entry name" value="Tetratricopeptide repeat domain"/>
    <property type="match status" value="1"/>
</dbReference>
<comment type="caution">
    <text evidence="4">The sequence shown here is derived from an EMBL/GenBank/DDBJ whole genome shotgun (WGS) entry which is preliminary data.</text>
</comment>
<evidence type="ECO:0000256" key="1">
    <source>
        <dbReference type="ARBA" id="ARBA00022737"/>
    </source>
</evidence>